<dbReference type="Proteomes" id="UP000255234">
    <property type="component" value="Unassembled WGS sequence"/>
</dbReference>
<evidence type="ECO:0000313" key="1">
    <source>
        <dbReference type="EMBL" id="STY71508.1"/>
    </source>
</evidence>
<dbReference type="GeneID" id="62778518"/>
<accession>A0A378NZT1</accession>
<evidence type="ECO:0000313" key="2">
    <source>
        <dbReference type="Proteomes" id="UP000255234"/>
    </source>
</evidence>
<evidence type="ECO:0008006" key="3">
    <source>
        <dbReference type="Google" id="ProtNLM"/>
    </source>
</evidence>
<sequence>MKYLMTQSLLNSYLYQFNCIDDYTEEAHQSFLNTLNKIYSPPNEAIQRGIDFERLVYEYTDPKNITDISTDEITAAINIADYIQGGRFQYIASKTINVNGLDLVLYGRLDALKAGVIYDIKYTSKYNVGKFIDSPQHPMYLELIPEAKEFIYLVSNGKYVWTEKYTREETPSIYPIIQNFFEYLNNMNLMQVYKNKWKSRY</sequence>
<reference evidence="1 2" key="1">
    <citation type="submission" date="2018-06" db="EMBL/GenBank/DDBJ databases">
        <authorList>
            <consortium name="Pathogen Informatics"/>
            <person name="Doyle S."/>
        </authorList>
    </citation>
    <scope>NUCLEOTIDE SEQUENCE [LARGE SCALE GENOMIC DNA]</scope>
    <source>
        <strain evidence="1 2">NCTC10571</strain>
    </source>
</reference>
<protein>
    <recommendedName>
        <fullName evidence="3">PD-(D/E)XK nuclease superfamily</fullName>
    </recommendedName>
</protein>
<dbReference type="EMBL" id="UGPP01000001">
    <property type="protein sequence ID" value="STY71508.1"/>
    <property type="molecule type" value="Genomic_DNA"/>
</dbReference>
<dbReference type="AlphaFoldDB" id="A0A378NZT1"/>
<proteinExistence type="predicted"/>
<name>A0A378NZT1_9FIRM</name>
<dbReference type="RefSeq" id="WP_008538030.1">
    <property type="nucleotide sequence ID" value="NZ_UGPP01000001.1"/>
</dbReference>
<organism evidence="1 2">
    <name type="scientific">Megamonas hypermegale</name>
    <dbReference type="NCBI Taxonomy" id="158847"/>
    <lineage>
        <taxon>Bacteria</taxon>
        <taxon>Bacillati</taxon>
        <taxon>Bacillota</taxon>
        <taxon>Negativicutes</taxon>
        <taxon>Selenomonadales</taxon>
        <taxon>Selenomonadaceae</taxon>
        <taxon>Megamonas</taxon>
    </lineage>
</organism>
<gene>
    <name evidence="1" type="ORF">NCTC10571_01664</name>
</gene>